<organism evidence="3 4">
    <name type="scientific">Rubellicoccus peritrichatus</name>
    <dbReference type="NCBI Taxonomy" id="3080537"/>
    <lineage>
        <taxon>Bacteria</taxon>
        <taxon>Pseudomonadati</taxon>
        <taxon>Verrucomicrobiota</taxon>
        <taxon>Opitutia</taxon>
        <taxon>Puniceicoccales</taxon>
        <taxon>Cerasicoccaceae</taxon>
        <taxon>Rubellicoccus</taxon>
    </lineage>
</organism>
<protein>
    <submittedName>
        <fullName evidence="3">Carbohydrate porin</fullName>
    </submittedName>
</protein>
<sequence length="432" mass="46653">MKIRFSDYQLIARQIISSMMIGFAGMTSTAAEETSQGLAAESTLIQNAFGKDFINQSGLTGDWWGAGQTLEKWGLSPFATLTGEFLANASGGIDEGSAWGGLLDLGMEVNFEPSLGLEGTSFFVNAFAFHGNDVSGNYVGDFNVVSNIFTTTDFNVFNLYLKQSFQDDHYWAKAGQIAADDDFMVSDTALLFMNSAFGPLPTESGNVAAPIYPLAAPGALAYIEPIEGWYFQTAVYAGDAGPATPSNRGFDWRAGGSAGVAWFAETGYHYQLAGKGVLKAGGYYATGEYQNFATSQTERGFGAFYGIINHEFLDTNEDAFGLSVFGRASLAPEEELATVYAYVDAGIKFDSLFLKDDAFGVAVSNTWFGNDYVSDSRQNGTSVSDAETIVEVTYQILITEWAAIQPDFQWIIDPHFSQRNAVVAGIRASINL</sequence>
<keyword evidence="4" id="KW-1185">Reference proteome</keyword>
<evidence type="ECO:0000313" key="4">
    <source>
        <dbReference type="Proteomes" id="UP001304300"/>
    </source>
</evidence>
<reference evidence="3 4" key="1">
    <citation type="submission" date="2023-10" db="EMBL/GenBank/DDBJ databases">
        <title>Rubellicoccus peritrichatus gen. nov., sp. nov., isolated from an algae of coral reef tank.</title>
        <authorList>
            <person name="Luo J."/>
        </authorList>
    </citation>
    <scope>NUCLEOTIDE SEQUENCE [LARGE SCALE GENOMIC DNA]</scope>
    <source>
        <strain evidence="3 4">CR14</strain>
    </source>
</reference>
<dbReference type="InterPro" id="IPR052932">
    <property type="entry name" value="OprB_Porin"/>
</dbReference>
<dbReference type="Gene3D" id="2.40.160.180">
    <property type="entry name" value="Carbohydrate-selective porin OprB"/>
    <property type="match status" value="1"/>
</dbReference>
<dbReference type="PANTHER" id="PTHR37944:SF1">
    <property type="entry name" value="PORIN B"/>
    <property type="match status" value="1"/>
</dbReference>
<dbReference type="Pfam" id="PF04966">
    <property type="entry name" value="OprB"/>
    <property type="match status" value="1"/>
</dbReference>
<dbReference type="PANTHER" id="PTHR37944">
    <property type="entry name" value="PORIN B"/>
    <property type="match status" value="1"/>
</dbReference>
<gene>
    <name evidence="3" type="ORF">RZN69_02545</name>
</gene>
<evidence type="ECO:0000256" key="1">
    <source>
        <dbReference type="ARBA" id="ARBA00008769"/>
    </source>
</evidence>
<dbReference type="RefSeq" id="WP_317834436.1">
    <property type="nucleotide sequence ID" value="NZ_CP136920.1"/>
</dbReference>
<dbReference type="GO" id="GO:0015288">
    <property type="term" value="F:porin activity"/>
    <property type="evidence" value="ECO:0007669"/>
    <property type="project" value="InterPro"/>
</dbReference>
<evidence type="ECO:0000256" key="2">
    <source>
        <dbReference type="RuleBase" id="RU363072"/>
    </source>
</evidence>
<dbReference type="EMBL" id="CP136920">
    <property type="protein sequence ID" value="WOO41952.1"/>
    <property type="molecule type" value="Genomic_DNA"/>
</dbReference>
<dbReference type="GO" id="GO:0016020">
    <property type="term" value="C:membrane"/>
    <property type="evidence" value="ECO:0007669"/>
    <property type="project" value="InterPro"/>
</dbReference>
<comment type="similarity">
    <text evidence="1 2">Belongs to the OprB family.</text>
</comment>
<name>A0AAQ3LB01_9BACT</name>
<accession>A0AAQ3LB01</accession>
<dbReference type="Proteomes" id="UP001304300">
    <property type="component" value="Chromosome"/>
</dbReference>
<proteinExistence type="inferred from homology"/>
<evidence type="ECO:0000313" key="3">
    <source>
        <dbReference type="EMBL" id="WOO41952.1"/>
    </source>
</evidence>
<dbReference type="AlphaFoldDB" id="A0AAQ3LB01"/>
<dbReference type="KEGG" id="puo:RZN69_02545"/>
<dbReference type="InterPro" id="IPR038673">
    <property type="entry name" value="OprB_sf"/>
</dbReference>
<dbReference type="InterPro" id="IPR007049">
    <property type="entry name" value="Carb-sel_porin_OprB"/>
</dbReference>
<dbReference type="GO" id="GO:0008643">
    <property type="term" value="P:carbohydrate transport"/>
    <property type="evidence" value="ECO:0007669"/>
    <property type="project" value="InterPro"/>
</dbReference>